<feature type="transmembrane region" description="Helical" evidence="1">
    <location>
        <begin position="45"/>
        <end position="64"/>
    </location>
</feature>
<protein>
    <submittedName>
        <fullName evidence="2">Uncharacterized protein</fullName>
    </submittedName>
</protein>
<keyword evidence="1" id="KW-0812">Transmembrane</keyword>
<keyword evidence="1" id="KW-0472">Membrane</keyword>
<gene>
    <name evidence="2" type="ORF">Satyrvirus8_19</name>
</gene>
<reference evidence="2" key="1">
    <citation type="submission" date="2018-10" db="EMBL/GenBank/DDBJ databases">
        <title>Hidden diversity of soil giant viruses.</title>
        <authorList>
            <person name="Schulz F."/>
            <person name="Alteio L."/>
            <person name="Goudeau D."/>
            <person name="Ryan E.M."/>
            <person name="Malmstrom R.R."/>
            <person name="Blanchard J."/>
            <person name="Woyke T."/>
        </authorList>
    </citation>
    <scope>NUCLEOTIDE SEQUENCE</scope>
    <source>
        <strain evidence="2">SAV1</strain>
    </source>
</reference>
<name>A0A3G5AG55_9VIRU</name>
<keyword evidence="1" id="KW-1133">Transmembrane helix</keyword>
<evidence type="ECO:0000256" key="1">
    <source>
        <dbReference type="SAM" id="Phobius"/>
    </source>
</evidence>
<organism evidence="2">
    <name type="scientific">Satyrvirus sp</name>
    <dbReference type="NCBI Taxonomy" id="2487771"/>
    <lineage>
        <taxon>Viruses</taxon>
        <taxon>Varidnaviria</taxon>
        <taxon>Bamfordvirae</taxon>
        <taxon>Nucleocytoviricota</taxon>
        <taxon>Megaviricetes</taxon>
        <taxon>Imitervirales</taxon>
        <taxon>Mimiviridae</taxon>
        <taxon>Megamimivirinae</taxon>
    </lineage>
</organism>
<evidence type="ECO:0000313" key="2">
    <source>
        <dbReference type="EMBL" id="AYV85261.1"/>
    </source>
</evidence>
<accession>A0A3G5AG55</accession>
<proteinExistence type="predicted"/>
<dbReference type="EMBL" id="MK072444">
    <property type="protein sequence ID" value="AYV85261.1"/>
    <property type="molecule type" value="Genomic_DNA"/>
</dbReference>
<sequence length="187" mass="22701">MYKKLINNNNCSSITFSSDNHSFTHKFPYNETKLLKVYPSPSHEYIILFFTDTYFAYIYHIIIYKFSSTKIDKIQSMELYYDEQYEDHNKFEVNHVIWLSDNTLELLNKYYVYYPEKECTYDELYERMNNDPSIPRSADPLLSSINHFDLNLIDELEYTYRKHYSIIECTENNVKIKEEFIKIDKTL</sequence>